<dbReference type="PANTHER" id="PTHR43214">
    <property type="entry name" value="TWO-COMPONENT RESPONSE REGULATOR"/>
    <property type="match status" value="1"/>
</dbReference>
<keyword evidence="4" id="KW-1185">Reference proteome</keyword>
<keyword evidence="1 3" id="KW-0238">DNA-binding</keyword>
<dbReference type="Proteomes" id="UP000245639">
    <property type="component" value="Unassembled WGS sequence"/>
</dbReference>
<dbReference type="SMART" id="SM00421">
    <property type="entry name" value="HTH_LUXR"/>
    <property type="match status" value="1"/>
</dbReference>
<evidence type="ECO:0000313" key="4">
    <source>
        <dbReference type="Proteomes" id="UP000245639"/>
    </source>
</evidence>
<dbReference type="RefSeq" id="WP_116709730.1">
    <property type="nucleotide sequence ID" value="NZ_QEKW01000011.1"/>
</dbReference>
<dbReference type="GO" id="GO:0006355">
    <property type="term" value="P:regulation of DNA-templated transcription"/>
    <property type="evidence" value="ECO:0007669"/>
    <property type="project" value="InterPro"/>
</dbReference>
<sequence length="392" mass="40186">MCLLDHRPDAALAEVAPQLGGPDDAPDTVTALAVGALARLALGDHAQARALARRGLAIEPGGWVAVELRIAQWCALLDAGRLDEAEELARRWHAEAGPGGVGEEVALYLTWLGIVAARRGRLETAVRLLHEAASGVAARRFPFTVPLVSELAVALAGLGRTTEAQDVLAEAQGPAGGPLTGWLQGAQVWLAGVEGRTTRATELALDERAAATHAQRVQALHAAVRLGVGRPVVDALDALATRGDGALTALCAAQARALADGHGADLDEVARGFADLGHLLLASEAWAQACSAHRAAGHTGAAGWSASRSRTAAQACEGAETPAAGLLGRTGELTPREAEIAALAAGGLTSRTIAAQLVISVRTVNNVLRSVYAKLSVSGRGELAEALGLRAR</sequence>
<dbReference type="PANTHER" id="PTHR43214:SF42">
    <property type="entry name" value="TRANSCRIPTIONAL REGULATORY PROTEIN DESR"/>
    <property type="match status" value="1"/>
</dbReference>
<dbReference type="InterPro" id="IPR039420">
    <property type="entry name" value="WalR-like"/>
</dbReference>
<organism evidence="3 4">
    <name type="scientific">Actinomycetospora cinnamomea</name>
    <dbReference type="NCBI Taxonomy" id="663609"/>
    <lineage>
        <taxon>Bacteria</taxon>
        <taxon>Bacillati</taxon>
        <taxon>Actinomycetota</taxon>
        <taxon>Actinomycetes</taxon>
        <taxon>Pseudonocardiales</taxon>
        <taxon>Pseudonocardiaceae</taxon>
        <taxon>Actinomycetospora</taxon>
    </lineage>
</organism>
<name>A0A2U1F682_9PSEU</name>
<dbReference type="InterPro" id="IPR000792">
    <property type="entry name" value="Tscrpt_reg_LuxR_C"/>
</dbReference>
<evidence type="ECO:0000313" key="3">
    <source>
        <dbReference type="EMBL" id="PVZ07662.1"/>
    </source>
</evidence>
<protein>
    <submittedName>
        <fullName evidence="3">DNA-binding CsgD family transcriptional regulator</fullName>
    </submittedName>
</protein>
<dbReference type="SUPFAM" id="SSF46894">
    <property type="entry name" value="C-terminal effector domain of the bipartite response regulators"/>
    <property type="match status" value="1"/>
</dbReference>
<dbReference type="InterPro" id="IPR016032">
    <property type="entry name" value="Sig_transdc_resp-reg_C-effctor"/>
</dbReference>
<proteinExistence type="predicted"/>
<dbReference type="InterPro" id="IPR036388">
    <property type="entry name" value="WH-like_DNA-bd_sf"/>
</dbReference>
<comment type="caution">
    <text evidence="3">The sequence shown here is derived from an EMBL/GenBank/DDBJ whole genome shotgun (WGS) entry which is preliminary data.</text>
</comment>
<dbReference type="Gene3D" id="1.25.40.10">
    <property type="entry name" value="Tetratricopeptide repeat domain"/>
    <property type="match status" value="1"/>
</dbReference>
<dbReference type="PRINTS" id="PR00038">
    <property type="entry name" value="HTHLUXR"/>
</dbReference>
<dbReference type="SUPFAM" id="SSF48452">
    <property type="entry name" value="TPR-like"/>
    <property type="match status" value="1"/>
</dbReference>
<dbReference type="OrthoDB" id="3178131at2"/>
<dbReference type="GO" id="GO:0003677">
    <property type="term" value="F:DNA binding"/>
    <property type="evidence" value="ECO:0007669"/>
    <property type="project" value="UniProtKB-KW"/>
</dbReference>
<dbReference type="AlphaFoldDB" id="A0A2U1F682"/>
<dbReference type="InterPro" id="IPR011990">
    <property type="entry name" value="TPR-like_helical_dom_sf"/>
</dbReference>
<dbReference type="Gene3D" id="1.10.10.10">
    <property type="entry name" value="Winged helix-like DNA-binding domain superfamily/Winged helix DNA-binding domain"/>
    <property type="match status" value="1"/>
</dbReference>
<dbReference type="PROSITE" id="PS50043">
    <property type="entry name" value="HTH_LUXR_2"/>
    <property type="match status" value="1"/>
</dbReference>
<reference evidence="3 4" key="1">
    <citation type="submission" date="2018-04" db="EMBL/GenBank/DDBJ databases">
        <title>Genomic Encyclopedia of Type Strains, Phase IV (KMG-IV): sequencing the most valuable type-strain genomes for metagenomic binning, comparative biology and taxonomic classification.</title>
        <authorList>
            <person name="Goeker M."/>
        </authorList>
    </citation>
    <scope>NUCLEOTIDE SEQUENCE [LARGE SCALE GENOMIC DNA]</scope>
    <source>
        <strain evidence="3 4">DSM 45771</strain>
    </source>
</reference>
<dbReference type="PROSITE" id="PS00622">
    <property type="entry name" value="HTH_LUXR_1"/>
    <property type="match status" value="1"/>
</dbReference>
<accession>A0A2U1F682</accession>
<dbReference type="EMBL" id="QEKW01000011">
    <property type="protein sequence ID" value="PVZ07662.1"/>
    <property type="molecule type" value="Genomic_DNA"/>
</dbReference>
<gene>
    <name evidence="3" type="ORF">C8D89_11133</name>
</gene>
<evidence type="ECO:0000256" key="1">
    <source>
        <dbReference type="ARBA" id="ARBA00023125"/>
    </source>
</evidence>
<feature type="domain" description="HTH luxR-type" evidence="2">
    <location>
        <begin position="326"/>
        <end position="391"/>
    </location>
</feature>
<dbReference type="CDD" id="cd06170">
    <property type="entry name" value="LuxR_C_like"/>
    <property type="match status" value="1"/>
</dbReference>
<evidence type="ECO:0000259" key="2">
    <source>
        <dbReference type="PROSITE" id="PS50043"/>
    </source>
</evidence>
<dbReference type="Pfam" id="PF00196">
    <property type="entry name" value="GerE"/>
    <property type="match status" value="1"/>
</dbReference>